<organism evidence="2 3">
    <name type="scientific">Popillia japonica</name>
    <name type="common">Japanese beetle</name>
    <dbReference type="NCBI Taxonomy" id="7064"/>
    <lineage>
        <taxon>Eukaryota</taxon>
        <taxon>Metazoa</taxon>
        <taxon>Ecdysozoa</taxon>
        <taxon>Arthropoda</taxon>
        <taxon>Hexapoda</taxon>
        <taxon>Insecta</taxon>
        <taxon>Pterygota</taxon>
        <taxon>Neoptera</taxon>
        <taxon>Endopterygota</taxon>
        <taxon>Coleoptera</taxon>
        <taxon>Polyphaga</taxon>
        <taxon>Scarabaeiformia</taxon>
        <taxon>Scarabaeidae</taxon>
        <taxon>Rutelinae</taxon>
        <taxon>Popillia</taxon>
    </lineage>
</organism>
<feature type="signal peptide" evidence="1">
    <location>
        <begin position="1"/>
        <end position="17"/>
    </location>
</feature>
<evidence type="ECO:0000256" key="1">
    <source>
        <dbReference type="SAM" id="SignalP"/>
    </source>
</evidence>
<comment type="caution">
    <text evidence="2">The sequence shown here is derived from an EMBL/GenBank/DDBJ whole genome shotgun (WGS) entry which is preliminary data.</text>
</comment>
<feature type="chain" id="PRO_5043598191" evidence="1">
    <location>
        <begin position="18"/>
        <end position="66"/>
    </location>
</feature>
<dbReference type="AlphaFoldDB" id="A0AAW1I8L5"/>
<dbReference type="EMBL" id="JASPKY010000772">
    <property type="protein sequence ID" value="KAK9685531.1"/>
    <property type="molecule type" value="Genomic_DNA"/>
</dbReference>
<evidence type="ECO:0000313" key="3">
    <source>
        <dbReference type="Proteomes" id="UP001458880"/>
    </source>
</evidence>
<gene>
    <name evidence="2" type="ORF">QE152_g37979</name>
</gene>
<dbReference type="Proteomes" id="UP001458880">
    <property type="component" value="Unassembled WGS sequence"/>
</dbReference>
<reference evidence="2 3" key="1">
    <citation type="journal article" date="2024" name="BMC Genomics">
        <title>De novo assembly and annotation of Popillia japonica's genome with initial clues to its potential as an invasive pest.</title>
        <authorList>
            <person name="Cucini C."/>
            <person name="Boschi S."/>
            <person name="Funari R."/>
            <person name="Cardaioli E."/>
            <person name="Iannotti N."/>
            <person name="Marturano G."/>
            <person name="Paoli F."/>
            <person name="Bruttini M."/>
            <person name="Carapelli A."/>
            <person name="Frati F."/>
            <person name="Nardi F."/>
        </authorList>
    </citation>
    <scope>NUCLEOTIDE SEQUENCE [LARGE SCALE GENOMIC DNA]</scope>
    <source>
        <strain evidence="2">DMR45628</strain>
    </source>
</reference>
<sequence length="66" mass="7278">MQETMLCFLKMTLATTGLFVFIAAQKGPLNDEVTSYSFGIGLRRSWILSSWKGSPFIGWSFPGAGQ</sequence>
<protein>
    <submittedName>
        <fullName evidence="2">Uncharacterized protein</fullName>
    </submittedName>
</protein>
<keyword evidence="3" id="KW-1185">Reference proteome</keyword>
<name>A0AAW1I8L5_POPJA</name>
<evidence type="ECO:0000313" key="2">
    <source>
        <dbReference type="EMBL" id="KAK9685531.1"/>
    </source>
</evidence>
<keyword evidence="1" id="KW-0732">Signal</keyword>
<accession>A0AAW1I8L5</accession>
<proteinExistence type="predicted"/>